<geneLocation type="plasmid" evidence="2">
    <name>pRleW14-2c</name>
</geneLocation>
<dbReference type="EMBL" id="AF085688">
    <property type="protein sequence ID" value="AAD11985.1"/>
    <property type="molecule type" value="Genomic_DNA"/>
</dbReference>
<dbReference type="AlphaFoldDB" id="O87578"/>
<evidence type="ECO:0000256" key="1">
    <source>
        <dbReference type="SAM" id="MobiDB-lite"/>
    </source>
</evidence>
<proteinExistence type="predicted"/>
<protein>
    <submittedName>
        <fullName evidence="2">Putative dehydrogenase</fullName>
    </submittedName>
</protein>
<feature type="compositionally biased region" description="Low complexity" evidence="1">
    <location>
        <begin position="37"/>
        <end position="49"/>
    </location>
</feature>
<feature type="non-terminal residue" evidence="2">
    <location>
        <position position="83"/>
    </location>
</feature>
<reference evidence="2" key="1">
    <citation type="journal article" date="1998" name="Mol. Plant Microbe Interact.">
        <title>Plasmid-Encoded Catabolic Genes in Rhizobium leguminosarum bv. trifolii: Evidence for a plant-inducible rhamnose locus involved in competition for nodulation.</title>
        <authorList>
            <person name="Oresnik I.J."/>
            <person name="Pacarynuk L.A."/>
            <person name="O'Brien S.A.P."/>
            <person name="Yost C.K."/>
            <person name="Hynes M.F."/>
        </authorList>
    </citation>
    <scope>NUCLEOTIDE SEQUENCE</scope>
    <source>
        <strain evidence="2">Rlt100</strain>
        <plasmid evidence="2">pRleW14-2c</plasmid>
    </source>
</reference>
<evidence type="ECO:0000313" key="2">
    <source>
        <dbReference type="EMBL" id="AAD11985.1"/>
    </source>
</evidence>
<name>O87578_RHILT</name>
<organism evidence="2">
    <name type="scientific">Rhizobium leguminosarum bv. trifolii</name>
    <dbReference type="NCBI Taxonomy" id="386"/>
    <lineage>
        <taxon>Bacteria</taxon>
        <taxon>Pseudomonadati</taxon>
        <taxon>Pseudomonadota</taxon>
        <taxon>Alphaproteobacteria</taxon>
        <taxon>Hyphomicrobiales</taxon>
        <taxon>Rhizobiaceae</taxon>
        <taxon>Rhizobium/Agrobacterium group</taxon>
        <taxon>Rhizobium</taxon>
    </lineage>
</organism>
<feature type="region of interest" description="Disordered" evidence="1">
    <location>
        <begin position="37"/>
        <end position="68"/>
    </location>
</feature>
<sequence>PRRRSKRPSFRHGTAISIFWRRVIFLFRARPSVCSAARRSAATSSSSPRKTALPLRRMRRPIARPRPPKSILPAAWRWKARMP</sequence>
<keyword evidence="2" id="KW-0614">Plasmid</keyword>
<accession>O87578</accession>
<feature type="non-terminal residue" evidence="2">
    <location>
        <position position="1"/>
    </location>
</feature>
<feature type="compositionally biased region" description="Basic residues" evidence="1">
    <location>
        <begin position="56"/>
        <end position="67"/>
    </location>
</feature>